<dbReference type="Pfam" id="PF00112">
    <property type="entry name" value="Peptidase_C1"/>
    <property type="match status" value="1"/>
</dbReference>
<dbReference type="Gene3D" id="3.90.70.10">
    <property type="entry name" value="Cysteine proteinases"/>
    <property type="match status" value="1"/>
</dbReference>
<gene>
    <name evidence="2" type="ORF">OIU77_002556</name>
</gene>
<organism evidence="2 3">
    <name type="scientific">Salix suchowensis</name>
    <dbReference type="NCBI Taxonomy" id="1278906"/>
    <lineage>
        <taxon>Eukaryota</taxon>
        <taxon>Viridiplantae</taxon>
        <taxon>Streptophyta</taxon>
        <taxon>Embryophyta</taxon>
        <taxon>Tracheophyta</taxon>
        <taxon>Spermatophyta</taxon>
        <taxon>Magnoliopsida</taxon>
        <taxon>eudicotyledons</taxon>
        <taxon>Gunneridae</taxon>
        <taxon>Pentapetalae</taxon>
        <taxon>rosids</taxon>
        <taxon>fabids</taxon>
        <taxon>Malpighiales</taxon>
        <taxon>Salicaceae</taxon>
        <taxon>Saliceae</taxon>
        <taxon>Salix</taxon>
    </lineage>
</organism>
<protein>
    <recommendedName>
        <fullName evidence="1">Peptidase C1A papain C-terminal domain-containing protein</fullName>
    </recommendedName>
</protein>
<reference evidence="2" key="1">
    <citation type="submission" date="2022-10" db="EMBL/GenBank/DDBJ databases">
        <authorList>
            <person name="Hyden B.L."/>
            <person name="Feng K."/>
            <person name="Yates T."/>
            <person name="Jawdy S."/>
            <person name="Smart L.B."/>
            <person name="Muchero W."/>
        </authorList>
    </citation>
    <scope>NUCLEOTIDE SEQUENCE</scope>
    <source>
        <tissue evidence="2">Shoot tip</tissue>
    </source>
</reference>
<dbReference type="SUPFAM" id="SSF54001">
    <property type="entry name" value="Cysteine proteinases"/>
    <property type="match status" value="1"/>
</dbReference>
<dbReference type="InterPro" id="IPR000668">
    <property type="entry name" value="Peptidase_C1A_C"/>
</dbReference>
<reference evidence="2" key="2">
    <citation type="journal article" date="2023" name="Int. J. Mol. Sci.">
        <title>De Novo Assembly and Annotation of 11 Diverse Shrub Willow (Salix) Genomes Reveals Novel Gene Organization in Sex-Linked Regions.</title>
        <authorList>
            <person name="Hyden B."/>
            <person name="Feng K."/>
            <person name="Yates T.B."/>
            <person name="Jawdy S."/>
            <person name="Cereghino C."/>
            <person name="Smart L.B."/>
            <person name="Muchero W."/>
        </authorList>
    </citation>
    <scope>NUCLEOTIDE SEQUENCE</scope>
    <source>
        <tissue evidence="2">Shoot tip</tissue>
    </source>
</reference>
<sequence length="103" mass="11054">MALATLTRQPATEQRFRGFEYVPANSEAALMKAVTRQPVSVSMDAGGFDFQLYSSGIFAGSCDTQLDHGVAALVMESAWIQVLAREELMGCTVGGRGIHLNAE</sequence>
<dbReference type="EMBL" id="JAPFFI010000014">
    <property type="protein sequence ID" value="KAJ6366006.1"/>
    <property type="molecule type" value="Genomic_DNA"/>
</dbReference>
<evidence type="ECO:0000313" key="3">
    <source>
        <dbReference type="Proteomes" id="UP001141253"/>
    </source>
</evidence>
<name>A0ABQ9AYX2_9ROSI</name>
<accession>A0ABQ9AYX2</accession>
<comment type="caution">
    <text evidence="2">The sequence shown here is derived from an EMBL/GenBank/DDBJ whole genome shotgun (WGS) entry which is preliminary data.</text>
</comment>
<evidence type="ECO:0000313" key="2">
    <source>
        <dbReference type="EMBL" id="KAJ6366006.1"/>
    </source>
</evidence>
<feature type="domain" description="Peptidase C1A papain C-terminal" evidence="1">
    <location>
        <begin position="13"/>
        <end position="72"/>
    </location>
</feature>
<dbReference type="InterPro" id="IPR038765">
    <property type="entry name" value="Papain-like_cys_pep_sf"/>
</dbReference>
<dbReference type="Proteomes" id="UP001141253">
    <property type="component" value="Chromosome 7"/>
</dbReference>
<keyword evidence="3" id="KW-1185">Reference proteome</keyword>
<proteinExistence type="predicted"/>
<evidence type="ECO:0000259" key="1">
    <source>
        <dbReference type="Pfam" id="PF00112"/>
    </source>
</evidence>